<sequence length="66" mass="7548">MCDWTKRCFGIAGPLTRLKSPGHFLVGSDLYYSDKISHRHIDRQIDITLEMVLIALEDLETDISVI</sequence>
<dbReference type="EMBL" id="JAPWTJ010001271">
    <property type="protein sequence ID" value="KAJ8972940.1"/>
    <property type="molecule type" value="Genomic_DNA"/>
</dbReference>
<reference evidence="1" key="1">
    <citation type="journal article" date="2023" name="Insect Mol. Biol.">
        <title>Genome sequencing provides insights into the evolution of gene families encoding plant cell wall-degrading enzymes in longhorned beetles.</title>
        <authorList>
            <person name="Shin N.R."/>
            <person name="Okamura Y."/>
            <person name="Kirsch R."/>
            <person name="Pauchet Y."/>
        </authorList>
    </citation>
    <scope>NUCLEOTIDE SEQUENCE</scope>
    <source>
        <strain evidence="1">MMC_N1</strain>
    </source>
</reference>
<accession>A0ABQ9J4E0</accession>
<protein>
    <submittedName>
        <fullName evidence="1">Uncharacterized protein</fullName>
    </submittedName>
</protein>
<keyword evidence="2" id="KW-1185">Reference proteome</keyword>
<comment type="caution">
    <text evidence="1">The sequence shown here is derived from an EMBL/GenBank/DDBJ whole genome shotgun (WGS) entry which is preliminary data.</text>
</comment>
<evidence type="ECO:0000313" key="1">
    <source>
        <dbReference type="EMBL" id="KAJ8972940.1"/>
    </source>
</evidence>
<organism evidence="1 2">
    <name type="scientific">Molorchus minor</name>
    <dbReference type="NCBI Taxonomy" id="1323400"/>
    <lineage>
        <taxon>Eukaryota</taxon>
        <taxon>Metazoa</taxon>
        <taxon>Ecdysozoa</taxon>
        <taxon>Arthropoda</taxon>
        <taxon>Hexapoda</taxon>
        <taxon>Insecta</taxon>
        <taxon>Pterygota</taxon>
        <taxon>Neoptera</taxon>
        <taxon>Endopterygota</taxon>
        <taxon>Coleoptera</taxon>
        <taxon>Polyphaga</taxon>
        <taxon>Cucujiformia</taxon>
        <taxon>Chrysomeloidea</taxon>
        <taxon>Cerambycidae</taxon>
        <taxon>Lamiinae</taxon>
        <taxon>Monochamini</taxon>
        <taxon>Molorchus</taxon>
    </lineage>
</organism>
<gene>
    <name evidence="1" type="ORF">NQ317_013211</name>
</gene>
<evidence type="ECO:0000313" key="2">
    <source>
        <dbReference type="Proteomes" id="UP001162164"/>
    </source>
</evidence>
<dbReference type="Proteomes" id="UP001162164">
    <property type="component" value="Unassembled WGS sequence"/>
</dbReference>
<name>A0ABQ9J4E0_9CUCU</name>
<proteinExistence type="predicted"/>